<evidence type="ECO:0000256" key="5">
    <source>
        <dbReference type="ARBA" id="ARBA00022527"/>
    </source>
</evidence>
<feature type="domain" description="Disease resistance R13L4/SHOC-2-like LRR" evidence="20">
    <location>
        <begin position="123"/>
        <end position="294"/>
    </location>
</feature>
<dbReference type="Pfam" id="PF00560">
    <property type="entry name" value="LRR_1"/>
    <property type="match status" value="2"/>
</dbReference>
<evidence type="ECO:0000256" key="18">
    <source>
        <dbReference type="SAM" id="Phobius"/>
    </source>
</evidence>
<evidence type="ECO:0000256" key="8">
    <source>
        <dbReference type="ARBA" id="ARBA00022692"/>
    </source>
</evidence>
<dbReference type="InterPro" id="IPR003591">
    <property type="entry name" value="Leu-rich_rpt_typical-subtyp"/>
</dbReference>
<evidence type="ECO:0000313" key="22">
    <source>
        <dbReference type="Proteomes" id="UP000008021"/>
    </source>
</evidence>
<evidence type="ECO:0000256" key="9">
    <source>
        <dbReference type="ARBA" id="ARBA00022729"/>
    </source>
</evidence>
<reference evidence="21" key="1">
    <citation type="submission" date="2015-04" db="UniProtKB">
        <authorList>
            <consortium name="EnsemblPlants"/>
        </authorList>
    </citation>
    <scope>IDENTIFICATION</scope>
</reference>
<organism evidence="21">
    <name type="scientific">Oryza meridionalis</name>
    <dbReference type="NCBI Taxonomy" id="40149"/>
    <lineage>
        <taxon>Eukaryota</taxon>
        <taxon>Viridiplantae</taxon>
        <taxon>Streptophyta</taxon>
        <taxon>Embryophyta</taxon>
        <taxon>Tracheophyta</taxon>
        <taxon>Spermatophyta</taxon>
        <taxon>Magnoliopsida</taxon>
        <taxon>Liliopsida</taxon>
        <taxon>Poales</taxon>
        <taxon>Poaceae</taxon>
        <taxon>BOP clade</taxon>
        <taxon>Oryzoideae</taxon>
        <taxon>Oryzeae</taxon>
        <taxon>Oryzinae</taxon>
        <taxon>Oryza</taxon>
    </lineage>
</organism>
<dbReference type="FunFam" id="3.80.10.10:FF:000213">
    <property type="entry name" value="Tyrosine-sulfated glycopeptide receptor 1"/>
    <property type="match status" value="1"/>
</dbReference>
<comment type="catalytic activity">
    <reaction evidence="17">
        <text>L-seryl-[protein] + ATP = O-phospho-L-seryl-[protein] + ADP + H(+)</text>
        <dbReference type="Rhea" id="RHEA:17989"/>
        <dbReference type="Rhea" id="RHEA-COMP:9863"/>
        <dbReference type="Rhea" id="RHEA-COMP:11604"/>
        <dbReference type="ChEBI" id="CHEBI:15378"/>
        <dbReference type="ChEBI" id="CHEBI:29999"/>
        <dbReference type="ChEBI" id="CHEBI:30616"/>
        <dbReference type="ChEBI" id="CHEBI:83421"/>
        <dbReference type="ChEBI" id="CHEBI:456216"/>
        <dbReference type="EC" id="2.7.11.1"/>
    </reaction>
</comment>
<proteinExistence type="inferred from homology"/>
<evidence type="ECO:0000313" key="21">
    <source>
        <dbReference type="EnsemblPlants" id="OMERI02G12910.1"/>
    </source>
</evidence>
<evidence type="ECO:0000256" key="1">
    <source>
        <dbReference type="ARBA" id="ARBA00004251"/>
    </source>
</evidence>
<dbReference type="eggNOG" id="KOG0619">
    <property type="taxonomic scope" value="Eukaryota"/>
</dbReference>
<feature type="domain" description="Leucine-rich repeat-containing N-terminal plant-type" evidence="19">
    <location>
        <begin position="45"/>
        <end position="86"/>
    </location>
</feature>
<dbReference type="PANTHER" id="PTHR48063">
    <property type="entry name" value="LRR RECEPTOR-LIKE KINASE"/>
    <property type="match status" value="1"/>
</dbReference>
<dbReference type="HOGENOM" id="CLU_000288_18_3_1"/>
<dbReference type="InterPro" id="IPR032675">
    <property type="entry name" value="LRR_dom_sf"/>
</dbReference>
<keyword evidence="13 18" id="KW-0472">Membrane</keyword>
<keyword evidence="4" id="KW-1003">Cell membrane</keyword>
<keyword evidence="8 18" id="KW-0812">Transmembrane</keyword>
<keyword evidence="10" id="KW-0677">Repeat</keyword>
<dbReference type="GO" id="GO:0004674">
    <property type="term" value="F:protein serine/threonine kinase activity"/>
    <property type="evidence" value="ECO:0007669"/>
    <property type="project" value="UniProtKB-KW"/>
</dbReference>
<comment type="catalytic activity">
    <reaction evidence="16">
        <text>L-threonyl-[protein] + ATP = O-phospho-L-threonyl-[protein] + ADP + H(+)</text>
        <dbReference type="Rhea" id="RHEA:46608"/>
        <dbReference type="Rhea" id="RHEA-COMP:11060"/>
        <dbReference type="Rhea" id="RHEA-COMP:11605"/>
        <dbReference type="ChEBI" id="CHEBI:15378"/>
        <dbReference type="ChEBI" id="CHEBI:30013"/>
        <dbReference type="ChEBI" id="CHEBI:30616"/>
        <dbReference type="ChEBI" id="CHEBI:61977"/>
        <dbReference type="ChEBI" id="CHEBI:456216"/>
        <dbReference type="EC" id="2.7.11.1"/>
    </reaction>
</comment>
<evidence type="ECO:0000256" key="13">
    <source>
        <dbReference type="ARBA" id="ARBA00023136"/>
    </source>
</evidence>
<name>A0A0E0CJ27_9ORYZ</name>
<dbReference type="InterPro" id="IPR055414">
    <property type="entry name" value="LRR_R13L4/SHOC2-like"/>
</dbReference>
<keyword evidence="6" id="KW-0433">Leucine-rich repeat</keyword>
<evidence type="ECO:0000256" key="2">
    <source>
        <dbReference type="ARBA" id="ARBA00009592"/>
    </source>
</evidence>
<dbReference type="PROSITE" id="PS51450">
    <property type="entry name" value="LRR"/>
    <property type="match status" value="1"/>
</dbReference>
<dbReference type="PRINTS" id="PR00019">
    <property type="entry name" value="LEURICHRPT"/>
</dbReference>
<dbReference type="Pfam" id="PF13855">
    <property type="entry name" value="LRR_8"/>
    <property type="match status" value="2"/>
</dbReference>
<evidence type="ECO:0000256" key="16">
    <source>
        <dbReference type="ARBA" id="ARBA00047899"/>
    </source>
</evidence>
<evidence type="ECO:0000256" key="3">
    <source>
        <dbReference type="ARBA" id="ARBA00012513"/>
    </source>
</evidence>
<evidence type="ECO:0000256" key="4">
    <source>
        <dbReference type="ARBA" id="ARBA00022475"/>
    </source>
</evidence>
<keyword evidence="11" id="KW-0418">Kinase</keyword>
<evidence type="ECO:0000259" key="19">
    <source>
        <dbReference type="Pfam" id="PF08263"/>
    </source>
</evidence>
<protein>
    <recommendedName>
        <fullName evidence="3">non-specific serine/threonine protein kinase</fullName>
        <ecNumber evidence="3">2.7.11.1</ecNumber>
    </recommendedName>
</protein>
<keyword evidence="12 18" id="KW-1133">Transmembrane helix</keyword>
<comment type="similarity">
    <text evidence="2">Belongs to the RLP family.</text>
</comment>
<dbReference type="STRING" id="40149.A0A0E0CJ27"/>
<accession>A0A0E0CJ27</accession>
<dbReference type="SUPFAM" id="SSF52047">
    <property type="entry name" value="RNI-like"/>
    <property type="match status" value="1"/>
</dbReference>
<keyword evidence="22" id="KW-1185">Reference proteome</keyword>
<keyword evidence="5" id="KW-0723">Serine/threonine-protein kinase</keyword>
<evidence type="ECO:0000256" key="10">
    <source>
        <dbReference type="ARBA" id="ARBA00022737"/>
    </source>
</evidence>
<evidence type="ECO:0000256" key="6">
    <source>
        <dbReference type="ARBA" id="ARBA00022614"/>
    </source>
</evidence>
<keyword evidence="9" id="KW-0732">Signal</keyword>
<dbReference type="SMART" id="SM00369">
    <property type="entry name" value="LRR_TYP"/>
    <property type="match status" value="13"/>
</dbReference>
<evidence type="ECO:0000256" key="17">
    <source>
        <dbReference type="ARBA" id="ARBA00048679"/>
    </source>
</evidence>
<dbReference type="FunFam" id="3.80.10.10:FF:000649">
    <property type="entry name" value="Leucine Rich Repeat family protein"/>
    <property type="match status" value="1"/>
</dbReference>
<dbReference type="EC" id="2.7.11.1" evidence="3"/>
<reference evidence="21" key="2">
    <citation type="submission" date="2018-05" db="EMBL/GenBank/DDBJ databases">
        <title>OmerRS3 (Oryza meridionalis Reference Sequence Version 3).</title>
        <authorList>
            <person name="Zhang J."/>
            <person name="Kudrna D."/>
            <person name="Lee S."/>
            <person name="Talag J."/>
            <person name="Welchert J."/>
            <person name="Wing R.A."/>
        </authorList>
    </citation>
    <scope>NUCLEOTIDE SEQUENCE [LARGE SCALE GENOMIC DNA]</scope>
    <source>
        <strain evidence="21">cv. OR44</strain>
    </source>
</reference>
<feature type="domain" description="Disease resistance R13L4/SHOC-2-like LRR" evidence="20">
    <location>
        <begin position="296"/>
        <end position="490"/>
    </location>
</feature>
<evidence type="ECO:0000256" key="15">
    <source>
        <dbReference type="ARBA" id="ARBA00023180"/>
    </source>
</evidence>
<dbReference type="Pfam" id="PF23598">
    <property type="entry name" value="LRR_14"/>
    <property type="match status" value="2"/>
</dbReference>
<sequence length="970" mass="104781">MALLQKLRCIGAMICAGGVAAIIFLTALSSAASALGVAAAAVCVPSERAALLAIKAGFTSDPDGRLASWGAAAAADCCRWDGVVCDNATGHVTELRLHNARADIDGGAGLGGEISRSLLGLPRLAYLDLSQNKLIGGGDGVSRLLSRLPRFLGSLSDLRYLDLSGTGLAGEIPPQLGNLTRLRHLDLSSNVGLYSGDISWLAAMSSLEYLDMSVVNLNASVGWAGVVSNLPSLRVLALSDCGLTAAPETPSPPARANLTRLQKLDLSTNNINTSSANSWFWDVPTLTDLDLSGNALSGVFPDALGNMTNLRVLNLEGNDMVGMIPATLQRLCDLQVVDLTVNSVNGNMAEFMRRLPRCAFGKLQVLQLSAVNMSGHLPKWIGEMSELTILDLSFNKLSGEIPLGIGSLSNLTRLFLHNNLLNGSLSEEHFADLVSLEWIDLSPNNLSMEIKPSWKPPCKLVYAYFPDVQMGPHFPAWIKHQPSIKYLDISNAGIVDELPPWFWKSYSDAVYLNISVNQISGVLPPSLKFMRSALAIYLGSNNLTGSVPLLPEKLLVLDLSRNFLLGPFPQEFGAPELVELDVSSNMISGIVPETLCRFPNLLHLDLSNNNLTGHLPRCRNISSDGLGLITLILYRNNFTGEFPVFLKHCKSMTFLDLAQNMFSGIVPEWIGRKLPSLTHLRMKSNRFSGSIPTQLTELPDLQFLDLADNRLSGSIPPSLANMTGMTQDHLPLALNPLTGYGASGNDRIVDSLPMVTKGQDRSYTSGVIYMVSLDLSDNVLDGSIPDELSSLTGLVNLNLSMNHLTGTIPRKIGALQKLESLDLSINVLSGEIPSSLSDLTSLSHLNLSYNNLSGRIPSGNQLQALANPAYIYIGNAGLCGPPLQKNCSSEKNRTSQPDLHEGKGLSDTMSFYLGLALGFVVGLWMVFCSLLFVKTWRIAYFQAVNKAYDTLYVFIGVRWAKLREDKTATS</sequence>
<dbReference type="FunFam" id="3.80.10.10:FF:000041">
    <property type="entry name" value="LRR receptor-like serine/threonine-protein kinase ERECTA"/>
    <property type="match status" value="1"/>
</dbReference>
<evidence type="ECO:0000259" key="20">
    <source>
        <dbReference type="Pfam" id="PF23598"/>
    </source>
</evidence>
<feature type="transmembrane region" description="Helical" evidence="18">
    <location>
        <begin position="911"/>
        <end position="933"/>
    </location>
</feature>
<dbReference type="InterPro" id="IPR001611">
    <property type="entry name" value="Leu-rich_rpt"/>
</dbReference>
<dbReference type="Gramene" id="OMERI02G12910.1">
    <property type="protein sequence ID" value="OMERI02G12910.1"/>
    <property type="gene ID" value="OMERI02G12910"/>
</dbReference>
<keyword evidence="7" id="KW-0808">Transferase</keyword>
<keyword evidence="15" id="KW-0325">Glycoprotein</keyword>
<dbReference type="PANTHER" id="PTHR48063:SF92">
    <property type="entry name" value="LEUCINE-RICH REPEAT-CONTAINING N-TERMINAL PLANT-TYPE DOMAIN-CONTAINING PROTEIN"/>
    <property type="match status" value="1"/>
</dbReference>
<dbReference type="InterPro" id="IPR046956">
    <property type="entry name" value="RLP23-like"/>
</dbReference>
<dbReference type="Proteomes" id="UP000008021">
    <property type="component" value="Chromosome 2"/>
</dbReference>
<dbReference type="AlphaFoldDB" id="A0A0E0CJ27"/>
<dbReference type="Pfam" id="PF08263">
    <property type="entry name" value="LRRNT_2"/>
    <property type="match status" value="1"/>
</dbReference>
<dbReference type="SUPFAM" id="SSF52058">
    <property type="entry name" value="L domain-like"/>
    <property type="match status" value="2"/>
</dbReference>
<evidence type="ECO:0000256" key="14">
    <source>
        <dbReference type="ARBA" id="ARBA00023170"/>
    </source>
</evidence>
<dbReference type="EnsemblPlants" id="OMERI02G12910.1">
    <property type="protein sequence ID" value="OMERI02G12910.1"/>
    <property type="gene ID" value="OMERI02G12910"/>
</dbReference>
<evidence type="ECO:0000256" key="12">
    <source>
        <dbReference type="ARBA" id="ARBA00022989"/>
    </source>
</evidence>
<keyword evidence="14" id="KW-0675">Receptor</keyword>
<dbReference type="Gene3D" id="3.80.10.10">
    <property type="entry name" value="Ribonuclease Inhibitor"/>
    <property type="match status" value="4"/>
</dbReference>
<comment type="subcellular location">
    <subcellularLocation>
        <location evidence="1">Cell membrane</location>
        <topology evidence="1">Single-pass type I membrane protein</topology>
    </subcellularLocation>
</comment>
<evidence type="ECO:0000256" key="11">
    <source>
        <dbReference type="ARBA" id="ARBA00022777"/>
    </source>
</evidence>
<dbReference type="GO" id="GO:0005886">
    <property type="term" value="C:plasma membrane"/>
    <property type="evidence" value="ECO:0007669"/>
    <property type="project" value="UniProtKB-SubCell"/>
</dbReference>
<evidence type="ECO:0000256" key="7">
    <source>
        <dbReference type="ARBA" id="ARBA00022679"/>
    </source>
</evidence>
<dbReference type="InterPro" id="IPR013210">
    <property type="entry name" value="LRR_N_plant-typ"/>
</dbReference>